<evidence type="ECO:0000256" key="4">
    <source>
        <dbReference type="ARBA" id="ARBA00022884"/>
    </source>
</evidence>
<dbReference type="PANTHER" id="PTHR34984:SF1">
    <property type="entry name" value="CARBON STORAGE REGULATOR"/>
    <property type="match status" value="1"/>
</dbReference>
<dbReference type="Gene3D" id="2.60.40.4380">
    <property type="entry name" value="Translational regulator CsrA"/>
    <property type="match status" value="1"/>
</dbReference>
<name>A0A7M4DDF2_9MICO</name>
<dbReference type="NCBIfam" id="NF002469">
    <property type="entry name" value="PRK01712.1"/>
    <property type="match status" value="1"/>
</dbReference>
<dbReference type="Pfam" id="PF02599">
    <property type="entry name" value="CsrA"/>
    <property type="match status" value="1"/>
</dbReference>
<comment type="caution">
    <text evidence="6">The sequence shown here is derived from an EMBL/GenBank/DDBJ whole genome shotgun (WGS) entry which is preliminary data.</text>
</comment>
<evidence type="ECO:0000313" key="7">
    <source>
        <dbReference type="Proteomes" id="UP000419743"/>
    </source>
</evidence>
<evidence type="ECO:0000256" key="2">
    <source>
        <dbReference type="ARBA" id="ARBA00022491"/>
    </source>
</evidence>
<dbReference type="RefSeq" id="WP_156738729.1">
    <property type="nucleotide sequence ID" value="NZ_CACRYJ010000004.1"/>
</dbReference>
<accession>A0A7M4DDF2</accession>
<keyword evidence="2 5" id="KW-0678">Repressor</keyword>
<dbReference type="GO" id="GO:1902208">
    <property type="term" value="P:regulation of bacterial-type flagellum assembly"/>
    <property type="evidence" value="ECO:0007669"/>
    <property type="project" value="UniProtKB-UniRule"/>
</dbReference>
<keyword evidence="1 5" id="KW-0963">Cytoplasm</keyword>
<dbReference type="GO" id="GO:0045947">
    <property type="term" value="P:negative regulation of translational initiation"/>
    <property type="evidence" value="ECO:0007669"/>
    <property type="project" value="UniProtKB-UniRule"/>
</dbReference>
<dbReference type="GO" id="GO:0006402">
    <property type="term" value="P:mRNA catabolic process"/>
    <property type="evidence" value="ECO:0007669"/>
    <property type="project" value="InterPro"/>
</dbReference>
<keyword evidence="7" id="KW-1185">Reference proteome</keyword>
<dbReference type="AlphaFoldDB" id="A0A7M4DDF2"/>
<dbReference type="GO" id="GO:0006109">
    <property type="term" value="P:regulation of carbohydrate metabolic process"/>
    <property type="evidence" value="ECO:0007669"/>
    <property type="project" value="InterPro"/>
</dbReference>
<sequence>MLVLTRKAGEQIVIGNDITITLIEVRGGDVRIGIDAPRSVTVHRAEVLEAVSAANVSAAHASAADEDRIRALLAPAGAAGSTEASDDV</sequence>
<evidence type="ECO:0000256" key="1">
    <source>
        <dbReference type="ARBA" id="ARBA00022490"/>
    </source>
</evidence>
<dbReference type="FunFam" id="2.60.40.4380:FF:000002">
    <property type="entry name" value="Translational regulator CsrA"/>
    <property type="match status" value="1"/>
</dbReference>
<dbReference type="InterPro" id="IPR036107">
    <property type="entry name" value="CsrA_sf"/>
</dbReference>
<keyword evidence="5" id="KW-1005">Bacterial flagellum biogenesis</keyword>
<protein>
    <recommendedName>
        <fullName evidence="5">Translational regulator CsrA</fullName>
    </recommendedName>
</protein>
<keyword evidence="3 5" id="KW-0810">Translation regulation</keyword>
<keyword evidence="4 5" id="KW-0694">RNA-binding</keyword>
<dbReference type="EMBL" id="CACRYJ010000004">
    <property type="protein sequence ID" value="VZO34871.1"/>
    <property type="molecule type" value="Genomic_DNA"/>
</dbReference>
<evidence type="ECO:0000313" key="6">
    <source>
        <dbReference type="EMBL" id="VZO34871.1"/>
    </source>
</evidence>
<dbReference type="GO" id="GO:0005829">
    <property type="term" value="C:cytosol"/>
    <property type="evidence" value="ECO:0007669"/>
    <property type="project" value="TreeGrafter"/>
</dbReference>
<dbReference type="GO" id="GO:0044781">
    <property type="term" value="P:bacterial-type flagellum organization"/>
    <property type="evidence" value="ECO:0007669"/>
    <property type="project" value="UniProtKB-KW"/>
</dbReference>
<evidence type="ECO:0000256" key="5">
    <source>
        <dbReference type="HAMAP-Rule" id="MF_00167"/>
    </source>
</evidence>
<dbReference type="SUPFAM" id="SSF117130">
    <property type="entry name" value="CsrA-like"/>
    <property type="match status" value="1"/>
</dbReference>
<evidence type="ECO:0000256" key="3">
    <source>
        <dbReference type="ARBA" id="ARBA00022845"/>
    </source>
</evidence>
<dbReference type="Proteomes" id="UP000419743">
    <property type="component" value="Unassembled WGS sequence"/>
</dbReference>
<organism evidence="6 7">
    <name type="scientific">Occultella aeris</name>
    <dbReference type="NCBI Taxonomy" id="2761496"/>
    <lineage>
        <taxon>Bacteria</taxon>
        <taxon>Bacillati</taxon>
        <taxon>Actinomycetota</taxon>
        <taxon>Actinomycetes</taxon>
        <taxon>Micrococcales</taxon>
        <taxon>Ruaniaceae</taxon>
        <taxon>Occultella</taxon>
    </lineage>
</organism>
<comment type="subunit">
    <text evidence="5">Homodimer; the beta-strands of each monomer intercalate to form a hydrophobic core, while the alpha-helices form wings that extend away from the core.</text>
</comment>
<proteinExistence type="inferred from homology"/>
<dbReference type="InterPro" id="IPR003751">
    <property type="entry name" value="CsrA"/>
</dbReference>
<comment type="function">
    <text evidence="5">A translational regulator that binds mRNA to regulate translation initiation and/or mRNA stability. Usually binds in the 5'-UTR at or near the Shine-Dalgarno sequence preventing ribosome-binding, thus repressing translation. Its main target seems to be the major flagellin gene, while its function is anatagonized by FliW.</text>
</comment>
<comment type="subcellular location">
    <subcellularLocation>
        <location evidence="5">Cytoplasm</location>
    </subcellularLocation>
</comment>
<reference evidence="6 7" key="1">
    <citation type="submission" date="2019-11" db="EMBL/GenBank/DDBJ databases">
        <authorList>
            <person name="Criscuolo A."/>
        </authorList>
    </citation>
    <scope>NUCLEOTIDE SEQUENCE [LARGE SCALE GENOMIC DNA]</scope>
    <source>
        <strain evidence="6">CIP111667</strain>
    </source>
</reference>
<dbReference type="PANTHER" id="PTHR34984">
    <property type="entry name" value="CARBON STORAGE REGULATOR"/>
    <property type="match status" value="1"/>
</dbReference>
<dbReference type="NCBIfam" id="TIGR00202">
    <property type="entry name" value="csrA"/>
    <property type="match status" value="1"/>
</dbReference>
<dbReference type="HAMAP" id="MF_00167">
    <property type="entry name" value="CsrA"/>
    <property type="match status" value="1"/>
</dbReference>
<dbReference type="GO" id="GO:0048027">
    <property type="term" value="F:mRNA 5'-UTR binding"/>
    <property type="evidence" value="ECO:0007669"/>
    <property type="project" value="UniProtKB-UniRule"/>
</dbReference>
<gene>
    <name evidence="5 6" type="primary">csrA</name>
    <name evidence="6" type="ORF">HALOF300_00141</name>
</gene>
<comment type="similarity">
    <text evidence="5">Belongs to the CsrA/RsmA family.</text>
</comment>